<dbReference type="FunFam" id="3.30.1360.40:FF:000001">
    <property type="entry name" value="Ribosome-recycling factor"/>
    <property type="match status" value="1"/>
</dbReference>
<accession>A0A1G9GUD5</accession>
<evidence type="ECO:0000313" key="9">
    <source>
        <dbReference type="EMBL" id="SDL04286.1"/>
    </source>
</evidence>
<dbReference type="PANTHER" id="PTHR20982">
    <property type="entry name" value="RIBOSOME RECYCLING FACTOR"/>
    <property type="match status" value="1"/>
</dbReference>
<keyword evidence="4 6" id="KW-0648">Protein biosynthesis</keyword>
<organism evidence="9 10">
    <name type="scientific">Maridesulfovibrio ferrireducens</name>
    <dbReference type="NCBI Taxonomy" id="246191"/>
    <lineage>
        <taxon>Bacteria</taxon>
        <taxon>Pseudomonadati</taxon>
        <taxon>Thermodesulfobacteriota</taxon>
        <taxon>Desulfovibrionia</taxon>
        <taxon>Desulfovibrionales</taxon>
        <taxon>Desulfovibrionaceae</taxon>
        <taxon>Maridesulfovibrio</taxon>
    </lineage>
</organism>
<comment type="function">
    <text evidence="5 6">Responsible for the release of ribosomes from messenger RNA at the termination of protein biosynthesis. May increase the efficiency of translation by recycling ribosomes from one round of translation to another.</text>
</comment>
<gene>
    <name evidence="6" type="primary">frr</name>
    <name evidence="9" type="ORF">SAMN05660337_1879</name>
</gene>
<keyword evidence="3 6" id="KW-0963">Cytoplasm</keyword>
<dbReference type="NCBIfam" id="TIGR00496">
    <property type="entry name" value="frr"/>
    <property type="match status" value="1"/>
</dbReference>
<dbReference type="Pfam" id="PF01765">
    <property type="entry name" value="RRF"/>
    <property type="match status" value="1"/>
</dbReference>
<dbReference type="FunFam" id="1.10.132.20:FF:000001">
    <property type="entry name" value="Ribosome-recycling factor"/>
    <property type="match status" value="1"/>
</dbReference>
<evidence type="ECO:0000256" key="3">
    <source>
        <dbReference type="ARBA" id="ARBA00022490"/>
    </source>
</evidence>
<dbReference type="Proteomes" id="UP000199053">
    <property type="component" value="Unassembled WGS sequence"/>
</dbReference>
<dbReference type="CDD" id="cd00520">
    <property type="entry name" value="RRF"/>
    <property type="match status" value="1"/>
</dbReference>
<dbReference type="PANTHER" id="PTHR20982:SF3">
    <property type="entry name" value="MITOCHONDRIAL RIBOSOME RECYCLING FACTOR PSEUDO 1"/>
    <property type="match status" value="1"/>
</dbReference>
<keyword evidence="10" id="KW-1185">Reference proteome</keyword>
<evidence type="ECO:0000256" key="1">
    <source>
        <dbReference type="ARBA" id="ARBA00004496"/>
    </source>
</evidence>
<dbReference type="InterPro" id="IPR002661">
    <property type="entry name" value="Ribosome_recyc_fac"/>
</dbReference>
<dbReference type="EMBL" id="FNGA01000003">
    <property type="protein sequence ID" value="SDL04286.1"/>
    <property type="molecule type" value="Genomic_DNA"/>
</dbReference>
<feature type="coiled-coil region" evidence="7">
    <location>
        <begin position="132"/>
        <end position="166"/>
    </location>
</feature>
<dbReference type="OrthoDB" id="9804006at2"/>
<dbReference type="Gene3D" id="1.10.132.20">
    <property type="entry name" value="Ribosome-recycling factor"/>
    <property type="match status" value="1"/>
</dbReference>
<dbReference type="STRING" id="246191.SAMN05660337_1879"/>
<comment type="similarity">
    <text evidence="2 6">Belongs to the RRF family.</text>
</comment>
<dbReference type="GO" id="GO:0005829">
    <property type="term" value="C:cytosol"/>
    <property type="evidence" value="ECO:0007669"/>
    <property type="project" value="GOC"/>
</dbReference>
<evidence type="ECO:0000256" key="5">
    <source>
        <dbReference type="ARBA" id="ARBA00025050"/>
    </source>
</evidence>
<dbReference type="RefSeq" id="WP_092160442.1">
    <property type="nucleotide sequence ID" value="NZ_FNGA01000003.1"/>
</dbReference>
<evidence type="ECO:0000256" key="7">
    <source>
        <dbReference type="SAM" id="Coils"/>
    </source>
</evidence>
<keyword evidence="7" id="KW-0175">Coiled coil</keyword>
<dbReference type="AlphaFoldDB" id="A0A1G9GUD5"/>
<dbReference type="InterPro" id="IPR023584">
    <property type="entry name" value="Ribosome_recyc_fac_dom"/>
</dbReference>
<protein>
    <recommendedName>
        <fullName evidence="6">Ribosome-recycling factor</fullName>
        <shortName evidence="6">RRF</shortName>
    </recommendedName>
    <alternativeName>
        <fullName evidence="6">Ribosome-releasing factor</fullName>
    </alternativeName>
</protein>
<evidence type="ECO:0000313" key="10">
    <source>
        <dbReference type="Proteomes" id="UP000199053"/>
    </source>
</evidence>
<reference evidence="10" key="1">
    <citation type="submission" date="2016-10" db="EMBL/GenBank/DDBJ databases">
        <authorList>
            <person name="Varghese N."/>
            <person name="Submissions S."/>
        </authorList>
    </citation>
    <scope>NUCLEOTIDE SEQUENCE [LARGE SCALE GENOMIC DNA]</scope>
    <source>
        <strain evidence="10">DSM 16995</strain>
    </source>
</reference>
<dbReference type="HAMAP" id="MF_00040">
    <property type="entry name" value="RRF"/>
    <property type="match status" value="1"/>
</dbReference>
<evidence type="ECO:0000256" key="4">
    <source>
        <dbReference type="ARBA" id="ARBA00022917"/>
    </source>
</evidence>
<dbReference type="InterPro" id="IPR036191">
    <property type="entry name" value="RRF_sf"/>
</dbReference>
<evidence type="ECO:0000259" key="8">
    <source>
        <dbReference type="Pfam" id="PF01765"/>
    </source>
</evidence>
<proteinExistence type="inferred from homology"/>
<sequence length="185" mass="20915">MIKEVMSDGIKRMEGALTSLSGDFVRLRTGRASTGLIDHIMVDYYGTPTPINQVASVAVPDSRTITIQPWDKGAFALIDKALLKSDLGLNPVNDGKVIRICIPPLTEERRKELVKVAKKFTEDSKIAIRNVRRDLNDSFKKLEKDKDISEDDLHKSQDDVQKLTDEFIKKCDELFLAKEKEILEI</sequence>
<name>A0A1G9GUD5_9BACT</name>
<dbReference type="GO" id="GO:0002184">
    <property type="term" value="P:cytoplasmic translational termination"/>
    <property type="evidence" value="ECO:0007669"/>
    <property type="project" value="TreeGrafter"/>
</dbReference>
<dbReference type="SUPFAM" id="SSF55194">
    <property type="entry name" value="Ribosome recycling factor, RRF"/>
    <property type="match status" value="1"/>
</dbReference>
<dbReference type="Gene3D" id="3.30.1360.40">
    <property type="match status" value="1"/>
</dbReference>
<evidence type="ECO:0000256" key="6">
    <source>
        <dbReference type="HAMAP-Rule" id="MF_00040"/>
    </source>
</evidence>
<feature type="domain" description="Ribosome recycling factor" evidence="8">
    <location>
        <begin position="22"/>
        <end position="183"/>
    </location>
</feature>
<evidence type="ECO:0000256" key="2">
    <source>
        <dbReference type="ARBA" id="ARBA00005912"/>
    </source>
</evidence>
<dbReference type="GO" id="GO:0043023">
    <property type="term" value="F:ribosomal large subunit binding"/>
    <property type="evidence" value="ECO:0007669"/>
    <property type="project" value="TreeGrafter"/>
</dbReference>
<comment type="subcellular location">
    <subcellularLocation>
        <location evidence="1 6">Cytoplasm</location>
    </subcellularLocation>
</comment>